<dbReference type="PANTHER" id="PTHR12729:SF6">
    <property type="entry name" value="TRNA(HIS) GUANYLYLTRANSFERASE-RELATED"/>
    <property type="match status" value="1"/>
</dbReference>
<keyword evidence="9" id="KW-0479">Metal-binding</keyword>
<keyword evidence="13" id="KW-0539">Nucleus</keyword>
<dbReference type="GO" id="GO:0000287">
    <property type="term" value="F:magnesium ion binding"/>
    <property type="evidence" value="ECO:0007669"/>
    <property type="project" value="InterPro"/>
</dbReference>
<dbReference type="Proteomes" id="UP000306102">
    <property type="component" value="Unassembled WGS sequence"/>
</dbReference>
<keyword evidence="11" id="KW-0460">Magnesium</keyword>
<dbReference type="GO" id="GO:0005525">
    <property type="term" value="F:GTP binding"/>
    <property type="evidence" value="ECO:0007669"/>
    <property type="project" value="UniProtKB-KW"/>
</dbReference>
<dbReference type="InterPro" id="IPR024956">
    <property type="entry name" value="tRNAHis_GuaTrfase_cat"/>
</dbReference>
<comment type="cofactor">
    <cofactor evidence="1">
        <name>Mg(2+)</name>
        <dbReference type="ChEBI" id="CHEBI:18420"/>
    </cofactor>
</comment>
<feature type="domain" description="Thg1 C-terminal" evidence="16">
    <location>
        <begin position="449"/>
        <end position="493"/>
    </location>
</feature>
<comment type="function">
    <text evidence="2">Adds a GMP to the 5'-end of tRNA(His) after transcription and RNase P cleavage.</text>
</comment>
<dbReference type="InterPro" id="IPR007537">
    <property type="entry name" value="tRNAHis_GuaTrfase_Thg1"/>
</dbReference>
<keyword evidence="12" id="KW-0342">GTP-binding</keyword>
<feature type="domain" description="tRNAHis guanylyltransferase catalytic" evidence="15">
    <location>
        <begin position="305"/>
        <end position="444"/>
    </location>
</feature>
<evidence type="ECO:0000256" key="13">
    <source>
        <dbReference type="ARBA" id="ARBA00023242"/>
    </source>
</evidence>
<evidence type="ECO:0000256" key="3">
    <source>
        <dbReference type="ARBA" id="ARBA00004642"/>
    </source>
</evidence>
<name>A0A4S4DGP2_CAMSN</name>
<protein>
    <recommendedName>
        <fullName evidence="5">tRNA(His) guanylyltransferase</fullName>
        <ecNumber evidence="5">2.7.7.79</ecNumber>
    </recommendedName>
</protein>
<evidence type="ECO:0000256" key="2">
    <source>
        <dbReference type="ARBA" id="ARBA00002939"/>
    </source>
</evidence>
<comment type="caution">
    <text evidence="17">The sequence shown here is derived from an EMBL/GenBank/DDBJ whole genome shotgun (WGS) entry which is preliminary data.</text>
</comment>
<reference evidence="17 18" key="1">
    <citation type="journal article" date="2018" name="Proc. Natl. Acad. Sci. U.S.A.">
        <title>Draft genome sequence of Camellia sinensis var. sinensis provides insights into the evolution of the tea genome and tea quality.</title>
        <authorList>
            <person name="Wei C."/>
            <person name="Yang H."/>
            <person name="Wang S."/>
            <person name="Zhao J."/>
            <person name="Liu C."/>
            <person name="Gao L."/>
            <person name="Xia E."/>
            <person name="Lu Y."/>
            <person name="Tai Y."/>
            <person name="She G."/>
            <person name="Sun J."/>
            <person name="Cao H."/>
            <person name="Tong W."/>
            <person name="Gao Q."/>
            <person name="Li Y."/>
            <person name="Deng W."/>
            <person name="Jiang X."/>
            <person name="Wang W."/>
            <person name="Chen Q."/>
            <person name="Zhang S."/>
            <person name="Li H."/>
            <person name="Wu J."/>
            <person name="Wang P."/>
            <person name="Li P."/>
            <person name="Shi C."/>
            <person name="Zheng F."/>
            <person name="Jian J."/>
            <person name="Huang B."/>
            <person name="Shan D."/>
            <person name="Shi M."/>
            <person name="Fang C."/>
            <person name="Yue Y."/>
            <person name="Li F."/>
            <person name="Li D."/>
            <person name="Wei S."/>
            <person name="Han B."/>
            <person name="Jiang C."/>
            <person name="Yin Y."/>
            <person name="Xia T."/>
            <person name="Zhang Z."/>
            <person name="Bennetzen J.L."/>
            <person name="Zhao S."/>
            <person name="Wan X."/>
        </authorList>
    </citation>
    <scope>NUCLEOTIDE SEQUENCE [LARGE SCALE GENOMIC DNA]</scope>
    <source>
        <strain evidence="18">cv. Shuchazao</strain>
        <tissue evidence="17">Leaf</tissue>
    </source>
</reference>
<accession>A0A4S4DGP2</accession>
<dbReference type="Pfam" id="PF04446">
    <property type="entry name" value="Thg1"/>
    <property type="match status" value="2"/>
</dbReference>
<evidence type="ECO:0000256" key="9">
    <source>
        <dbReference type="ARBA" id="ARBA00022723"/>
    </source>
</evidence>
<keyword evidence="10" id="KW-0547">Nucleotide-binding</keyword>
<evidence type="ECO:0000313" key="18">
    <source>
        <dbReference type="Proteomes" id="UP000306102"/>
    </source>
</evidence>
<dbReference type="InterPro" id="IPR038469">
    <property type="entry name" value="tRNAHis_GuaTrfase_Thg1_sf"/>
</dbReference>
<dbReference type="FunFam" id="3.30.70.3000:FF:000002">
    <property type="entry name" value="tRNA(His) guanylyltransferase 1"/>
    <property type="match status" value="2"/>
</dbReference>
<dbReference type="STRING" id="542762.A0A4S4DGP2"/>
<dbReference type="Pfam" id="PF14413">
    <property type="entry name" value="Thg1C"/>
    <property type="match status" value="2"/>
</dbReference>
<keyword evidence="6" id="KW-0808">Transferase</keyword>
<keyword evidence="7" id="KW-0819">tRNA processing</keyword>
<evidence type="ECO:0000259" key="16">
    <source>
        <dbReference type="Pfam" id="PF14413"/>
    </source>
</evidence>
<evidence type="ECO:0000256" key="12">
    <source>
        <dbReference type="ARBA" id="ARBA00023134"/>
    </source>
</evidence>
<evidence type="ECO:0000256" key="7">
    <source>
        <dbReference type="ARBA" id="ARBA00022694"/>
    </source>
</evidence>
<evidence type="ECO:0000259" key="15">
    <source>
        <dbReference type="Pfam" id="PF04446"/>
    </source>
</evidence>
<evidence type="ECO:0000256" key="10">
    <source>
        <dbReference type="ARBA" id="ARBA00022741"/>
    </source>
</evidence>
<dbReference type="AlphaFoldDB" id="A0A4S4DGP2"/>
<proteinExistence type="inferred from homology"/>
<dbReference type="Gene3D" id="3.30.70.3000">
    <property type="match status" value="2"/>
</dbReference>
<keyword evidence="18" id="KW-1185">Reference proteome</keyword>
<dbReference type="GO" id="GO:0005654">
    <property type="term" value="C:nucleoplasm"/>
    <property type="evidence" value="ECO:0007669"/>
    <property type="project" value="UniProtKB-SubCell"/>
</dbReference>
<feature type="domain" description="tRNAHis guanylyltransferase catalytic" evidence="15">
    <location>
        <begin position="36"/>
        <end position="164"/>
    </location>
</feature>
<dbReference type="GO" id="GO:0006400">
    <property type="term" value="P:tRNA modification"/>
    <property type="evidence" value="ECO:0007669"/>
    <property type="project" value="InterPro"/>
</dbReference>
<gene>
    <name evidence="17" type="ORF">TEA_006085</name>
</gene>
<comment type="subcellular location">
    <subcellularLocation>
        <location evidence="3">Nucleus</location>
        <location evidence="3">Nucleoplasm</location>
    </subcellularLocation>
</comment>
<evidence type="ECO:0000313" key="17">
    <source>
        <dbReference type="EMBL" id="THG01931.1"/>
    </source>
</evidence>
<feature type="domain" description="Thg1 C-terminal" evidence="16">
    <location>
        <begin position="170"/>
        <end position="253"/>
    </location>
</feature>
<organism evidence="17 18">
    <name type="scientific">Camellia sinensis var. sinensis</name>
    <name type="common">China tea</name>
    <dbReference type="NCBI Taxonomy" id="542762"/>
    <lineage>
        <taxon>Eukaryota</taxon>
        <taxon>Viridiplantae</taxon>
        <taxon>Streptophyta</taxon>
        <taxon>Embryophyta</taxon>
        <taxon>Tracheophyta</taxon>
        <taxon>Spermatophyta</taxon>
        <taxon>Magnoliopsida</taxon>
        <taxon>eudicotyledons</taxon>
        <taxon>Gunneridae</taxon>
        <taxon>Pentapetalae</taxon>
        <taxon>asterids</taxon>
        <taxon>Ericales</taxon>
        <taxon>Theaceae</taxon>
        <taxon>Camellia</taxon>
    </lineage>
</organism>
<evidence type="ECO:0000256" key="8">
    <source>
        <dbReference type="ARBA" id="ARBA00022695"/>
    </source>
</evidence>
<comment type="similarity">
    <text evidence="4">Belongs to the tRNA(His) guanylyltransferase family.</text>
</comment>
<evidence type="ECO:0000256" key="1">
    <source>
        <dbReference type="ARBA" id="ARBA00001946"/>
    </source>
</evidence>
<comment type="catalytic activity">
    <reaction evidence="14">
        <text>a 5'-end ribonucleotide-tRNA(His) + GTP + ATP + H2O = a 5'-end phospho-guanosine-ribonucleotide-tRNA(His) + AMP + 2 diphosphate + H(+)</text>
        <dbReference type="Rhea" id="RHEA:54564"/>
        <dbReference type="Rhea" id="RHEA-COMP:14193"/>
        <dbReference type="Rhea" id="RHEA-COMP:14917"/>
        <dbReference type="ChEBI" id="CHEBI:15377"/>
        <dbReference type="ChEBI" id="CHEBI:15378"/>
        <dbReference type="ChEBI" id="CHEBI:30616"/>
        <dbReference type="ChEBI" id="CHEBI:33019"/>
        <dbReference type="ChEBI" id="CHEBI:37565"/>
        <dbReference type="ChEBI" id="CHEBI:138282"/>
        <dbReference type="ChEBI" id="CHEBI:141847"/>
        <dbReference type="ChEBI" id="CHEBI:456215"/>
        <dbReference type="EC" id="2.7.7.79"/>
    </reaction>
</comment>
<evidence type="ECO:0000256" key="6">
    <source>
        <dbReference type="ARBA" id="ARBA00022679"/>
    </source>
</evidence>
<evidence type="ECO:0000256" key="11">
    <source>
        <dbReference type="ARBA" id="ARBA00022842"/>
    </source>
</evidence>
<dbReference type="InterPro" id="IPR025845">
    <property type="entry name" value="Thg1_C_dom"/>
</dbReference>
<dbReference type="GO" id="GO:0008193">
    <property type="term" value="F:tRNA guanylyltransferase activity"/>
    <property type="evidence" value="ECO:0007669"/>
    <property type="project" value="UniProtKB-EC"/>
</dbReference>
<evidence type="ECO:0000256" key="14">
    <source>
        <dbReference type="ARBA" id="ARBA00047281"/>
    </source>
</evidence>
<keyword evidence="8" id="KW-0548">Nucleotidyltransferase</keyword>
<evidence type="ECO:0000256" key="5">
    <source>
        <dbReference type="ARBA" id="ARBA00012511"/>
    </source>
</evidence>
<sequence>MLSRGSRSPSPELPLISPPLLRCSSAIHLQSCVCKYEYVKSFEIEDQVMLPNLILVLIDGRDFRRFSDIHDFEKPNDEKALNLMNSCAIAVLEEFPDVVFSYGFNDEYSFVFKKETKFYQRRASKILSLVVSFFTSTYVTKWKEYFPHTELRFPPSFQSRVIVCASMEVLQACLAWRQNDCHVKNLYNTCLWMLIKNGDTEREARKFLEDQFPHKQHKHELLFQRFGINYKKLPNMFRQGSCVLKTEMEDIVKYNDDGTPIKRLRRKVIVVHSESIASRSFWNGHSYLLKDVGSFEDDINKIKPEYIKAFQFEHKLMPSTWIVVRIDGCHFHRTQQFSFMTFARFSEGHEFEKPNDGQALNLMNSCAVAVLEEFQDIVFSYGVSDEYSFVLKKDSQFYQRHASGIVSVIVSFFSSMYVMKWKDFFPQKELKYHPYFDGRAVCYPSTVILQDYLAWRQVDCHINNQYNTCFWMLVKSGKSKREAQDSLKGDEAVTYNNGPCVKLQKKVVVEHCNIIEQSFWNAHPCILDEKQ</sequence>
<evidence type="ECO:0000256" key="4">
    <source>
        <dbReference type="ARBA" id="ARBA00010113"/>
    </source>
</evidence>
<dbReference type="EMBL" id="SDRB02011290">
    <property type="protein sequence ID" value="THG01931.1"/>
    <property type="molecule type" value="Genomic_DNA"/>
</dbReference>
<dbReference type="EC" id="2.7.7.79" evidence="5"/>
<dbReference type="PANTHER" id="PTHR12729">
    <property type="entry name" value="TRNA(HIS) GUANYLYLTRANSFERASE-RELATED"/>
    <property type="match status" value="1"/>
</dbReference>